<evidence type="ECO:0000256" key="3">
    <source>
        <dbReference type="ARBA" id="ARBA00022723"/>
    </source>
</evidence>
<evidence type="ECO:0000256" key="2">
    <source>
        <dbReference type="ARBA" id="ARBA00022617"/>
    </source>
</evidence>
<evidence type="ECO:0000256" key="7">
    <source>
        <dbReference type="RuleBase" id="RU000461"/>
    </source>
</evidence>
<accession>A0AAN7TPW0</accession>
<protein>
    <recommendedName>
        <fullName evidence="10">Cytochrome P450</fullName>
    </recommendedName>
</protein>
<evidence type="ECO:0008006" key="10">
    <source>
        <dbReference type="Google" id="ProtNLM"/>
    </source>
</evidence>
<proteinExistence type="inferred from homology"/>
<evidence type="ECO:0000313" key="8">
    <source>
        <dbReference type="EMBL" id="KAK5577034.1"/>
    </source>
</evidence>
<dbReference type="Pfam" id="PF00067">
    <property type="entry name" value="p450"/>
    <property type="match status" value="1"/>
</dbReference>
<keyword evidence="9" id="KW-1185">Reference proteome</keyword>
<name>A0AAN7TPW0_9MYCE</name>
<gene>
    <name evidence="8" type="ORF">RB653_001971</name>
</gene>
<dbReference type="EMBL" id="JAVFKY010000004">
    <property type="protein sequence ID" value="KAK5577034.1"/>
    <property type="molecule type" value="Genomic_DNA"/>
</dbReference>
<keyword evidence="3 6" id="KW-0479">Metal-binding</keyword>
<evidence type="ECO:0000256" key="1">
    <source>
        <dbReference type="ARBA" id="ARBA00010617"/>
    </source>
</evidence>
<keyword evidence="2 6" id="KW-0349">Heme</keyword>
<reference evidence="8 9" key="1">
    <citation type="submission" date="2023-11" db="EMBL/GenBank/DDBJ databases">
        <title>Dfirmibasis_genome.</title>
        <authorList>
            <person name="Edelbroek B."/>
            <person name="Kjellin J."/>
            <person name="Jerlstrom-Hultqvist J."/>
            <person name="Soderbom F."/>
        </authorList>
    </citation>
    <scope>NUCLEOTIDE SEQUENCE [LARGE SCALE GENOMIC DNA]</scope>
    <source>
        <strain evidence="8 9">TNS-C-14</strain>
    </source>
</reference>
<sequence>MENIIYILFNIILILISIDFLKKNIGYGKNQPPRGGIPFPIFGDLPKFGVNPHRYLTKVAKKKGGIFSVWLGDEKVFIITDPEAIRDIWIKQFKNFSDHPRHRSIRIFSGNFNDMAFAEYSLWKINRKWVSSAFTKTKLKTVGDLIERETNYFIDSMKIYSNSGESFYPKKYLSKFGINIVSGLMFSEVISKDESIDKGAMEKLTIPIQAVFKRLGADNLDDFISILGPLFYFQNKKFKRQVQDIYEYLEVIYDQHVTNLDTENPKDLMDLLIISTEGKEKDMIIHIGMDCLLAGSDSTAASCEWFCLFMVNNPSIQKKAYNELKNCINVEKDGKFIPISKRENCPYMQSIFKEVLRMRPVGPLGIPRVALEETTVNGYTIPKGSQVYQNVYGMGHLYVSNPYEFKPERWIEYKKQKDQIKAEEEYELEQQDGADEINYSSSKLNSNFDDLDKVSIPFSLGNRNCPGMSLSELTLFSLCSNILLNFELKSPNGKQLDDTEVFGLTSHTKVHSINLIPR</sequence>
<dbReference type="Gene3D" id="1.10.630.10">
    <property type="entry name" value="Cytochrome P450"/>
    <property type="match status" value="1"/>
</dbReference>
<evidence type="ECO:0000313" key="9">
    <source>
        <dbReference type="Proteomes" id="UP001344447"/>
    </source>
</evidence>
<dbReference type="PRINTS" id="PR00385">
    <property type="entry name" value="P450"/>
</dbReference>
<dbReference type="GO" id="GO:0016705">
    <property type="term" value="F:oxidoreductase activity, acting on paired donors, with incorporation or reduction of molecular oxygen"/>
    <property type="evidence" value="ECO:0007669"/>
    <property type="project" value="InterPro"/>
</dbReference>
<dbReference type="GO" id="GO:0004497">
    <property type="term" value="F:monooxygenase activity"/>
    <property type="evidence" value="ECO:0007669"/>
    <property type="project" value="UniProtKB-KW"/>
</dbReference>
<feature type="binding site" description="axial binding residue" evidence="6">
    <location>
        <position position="465"/>
    </location>
    <ligand>
        <name>heme</name>
        <dbReference type="ChEBI" id="CHEBI:30413"/>
    </ligand>
    <ligandPart>
        <name>Fe</name>
        <dbReference type="ChEBI" id="CHEBI:18248"/>
    </ligandPart>
</feature>
<evidence type="ECO:0000256" key="5">
    <source>
        <dbReference type="ARBA" id="ARBA00023004"/>
    </source>
</evidence>
<keyword evidence="4 7" id="KW-0560">Oxidoreductase</keyword>
<dbReference type="InterPro" id="IPR017972">
    <property type="entry name" value="Cyt_P450_CS"/>
</dbReference>
<evidence type="ECO:0000256" key="4">
    <source>
        <dbReference type="ARBA" id="ARBA00023002"/>
    </source>
</evidence>
<dbReference type="GO" id="GO:0005506">
    <property type="term" value="F:iron ion binding"/>
    <property type="evidence" value="ECO:0007669"/>
    <property type="project" value="InterPro"/>
</dbReference>
<evidence type="ECO:0000256" key="6">
    <source>
        <dbReference type="PIRSR" id="PIRSR602401-1"/>
    </source>
</evidence>
<dbReference type="SUPFAM" id="SSF48264">
    <property type="entry name" value="Cytochrome P450"/>
    <property type="match status" value="1"/>
</dbReference>
<comment type="cofactor">
    <cofactor evidence="6">
        <name>heme</name>
        <dbReference type="ChEBI" id="CHEBI:30413"/>
    </cofactor>
</comment>
<organism evidence="8 9">
    <name type="scientific">Dictyostelium firmibasis</name>
    <dbReference type="NCBI Taxonomy" id="79012"/>
    <lineage>
        <taxon>Eukaryota</taxon>
        <taxon>Amoebozoa</taxon>
        <taxon>Evosea</taxon>
        <taxon>Eumycetozoa</taxon>
        <taxon>Dictyostelia</taxon>
        <taxon>Dictyosteliales</taxon>
        <taxon>Dictyosteliaceae</taxon>
        <taxon>Dictyostelium</taxon>
    </lineage>
</organism>
<dbReference type="InterPro" id="IPR002401">
    <property type="entry name" value="Cyt_P450_E_grp-I"/>
</dbReference>
<dbReference type="PROSITE" id="PS00086">
    <property type="entry name" value="CYTOCHROME_P450"/>
    <property type="match status" value="1"/>
</dbReference>
<dbReference type="AlphaFoldDB" id="A0AAN7TPW0"/>
<dbReference type="GO" id="GO:0020037">
    <property type="term" value="F:heme binding"/>
    <property type="evidence" value="ECO:0007669"/>
    <property type="project" value="InterPro"/>
</dbReference>
<dbReference type="InterPro" id="IPR036396">
    <property type="entry name" value="Cyt_P450_sf"/>
</dbReference>
<dbReference type="CDD" id="cd20617">
    <property type="entry name" value="CYP1_2-like"/>
    <property type="match status" value="1"/>
</dbReference>
<dbReference type="Proteomes" id="UP001344447">
    <property type="component" value="Unassembled WGS sequence"/>
</dbReference>
<keyword evidence="5 6" id="KW-0408">Iron</keyword>
<dbReference type="InterPro" id="IPR001128">
    <property type="entry name" value="Cyt_P450"/>
</dbReference>
<dbReference type="PANTHER" id="PTHR24289:SF1">
    <property type="entry name" value="STEROID 17-ALPHA-HYDROXYLASE_17,20 LYASE"/>
    <property type="match status" value="1"/>
</dbReference>
<comment type="caution">
    <text evidence="8">The sequence shown here is derived from an EMBL/GenBank/DDBJ whole genome shotgun (WGS) entry which is preliminary data.</text>
</comment>
<comment type="similarity">
    <text evidence="1 7">Belongs to the cytochrome P450 family.</text>
</comment>
<dbReference type="PRINTS" id="PR00463">
    <property type="entry name" value="EP450I"/>
</dbReference>
<dbReference type="PANTHER" id="PTHR24289">
    <property type="entry name" value="STEROID 17-ALPHA-HYDROXYLASE/17,20 LYASE"/>
    <property type="match status" value="1"/>
</dbReference>
<keyword evidence="7" id="KW-0503">Monooxygenase</keyword>